<dbReference type="PANTHER" id="PTHR11476:SF10">
    <property type="entry name" value="NON-SPECIFIC SERINE_THREONINE PROTEIN KINASE"/>
    <property type="match status" value="1"/>
</dbReference>
<dbReference type="InterPro" id="IPR000719">
    <property type="entry name" value="Prot_kinase_dom"/>
</dbReference>
<dbReference type="InterPro" id="IPR016135">
    <property type="entry name" value="UBQ-conjugating_enzyme/RWD"/>
</dbReference>
<organism evidence="14 15">
    <name type="scientific">Riccia fluitans</name>
    <dbReference type="NCBI Taxonomy" id="41844"/>
    <lineage>
        <taxon>Eukaryota</taxon>
        <taxon>Viridiplantae</taxon>
        <taxon>Streptophyta</taxon>
        <taxon>Embryophyta</taxon>
        <taxon>Marchantiophyta</taxon>
        <taxon>Marchantiopsida</taxon>
        <taxon>Marchantiidae</taxon>
        <taxon>Marchantiales</taxon>
        <taxon>Ricciaceae</taxon>
        <taxon>Riccia</taxon>
    </lineage>
</organism>
<dbReference type="GO" id="GO:0004674">
    <property type="term" value="F:protein serine/threonine kinase activity"/>
    <property type="evidence" value="ECO:0007669"/>
    <property type="project" value="UniProtKB-KW"/>
</dbReference>
<dbReference type="SUPFAM" id="SSF55681">
    <property type="entry name" value="Class II aaRS and biotin synthetases"/>
    <property type="match status" value="1"/>
</dbReference>
<dbReference type="Pfam" id="PF05773">
    <property type="entry name" value="RWD"/>
    <property type="match status" value="1"/>
</dbReference>
<dbReference type="Pfam" id="PF13393">
    <property type="entry name" value="tRNA-synt_His"/>
    <property type="match status" value="1"/>
</dbReference>
<evidence type="ECO:0000256" key="11">
    <source>
        <dbReference type="SAM" id="MobiDB-lite"/>
    </source>
</evidence>
<dbReference type="SMART" id="SM00591">
    <property type="entry name" value="RWD"/>
    <property type="match status" value="1"/>
</dbReference>
<dbReference type="SUPFAM" id="SSF54495">
    <property type="entry name" value="UBC-like"/>
    <property type="match status" value="1"/>
</dbReference>
<feature type="domain" description="RWD" evidence="13">
    <location>
        <begin position="36"/>
        <end position="143"/>
    </location>
</feature>
<accession>A0ABD1XV61</accession>
<evidence type="ECO:0000256" key="4">
    <source>
        <dbReference type="ARBA" id="ARBA00022741"/>
    </source>
</evidence>
<evidence type="ECO:0000256" key="8">
    <source>
        <dbReference type="ARBA" id="ARBA00047899"/>
    </source>
</evidence>
<feature type="domain" description="Protein kinase" evidence="12">
    <location>
        <begin position="473"/>
        <end position="788"/>
    </location>
</feature>
<dbReference type="GO" id="GO:0010468">
    <property type="term" value="P:regulation of gene expression"/>
    <property type="evidence" value="ECO:0007669"/>
    <property type="project" value="UniProtKB-ARBA"/>
</dbReference>
<dbReference type="InterPro" id="IPR024435">
    <property type="entry name" value="HisRS-related_dom"/>
</dbReference>
<dbReference type="Gene3D" id="3.30.200.20">
    <property type="entry name" value="Phosphorylase Kinase, domain 1"/>
    <property type="match status" value="1"/>
</dbReference>
<evidence type="ECO:0000256" key="5">
    <source>
        <dbReference type="ARBA" id="ARBA00022777"/>
    </source>
</evidence>
<dbReference type="InterPro" id="IPR011009">
    <property type="entry name" value="Kinase-like_dom_sf"/>
</dbReference>
<dbReference type="EC" id="2.7.11.1" evidence="1"/>
<dbReference type="PANTHER" id="PTHR11476">
    <property type="entry name" value="HISTIDYL-TRNA SYNTHETASE"/>
    <property type="match status" value="1"/>
</dbReference>
<evidence type="ECO:0000256" key="9">
    <source>
        <dbReference type="ARBA" id="ARBA00048679"/>
    </source>
</evidence>
<evidence type="ECO:0000256" key="1">
    <source>
        <dbReference type="ARBA" id="ARBA00012513"/>
    </source>
</evidence>
<evidence type="ECO:0000313" key="14">
    <source>
        <dbReference type="EMBL" id="KAL2612674.1"/>
    </source>
</evidence>
<keyword evidence="7" id="KW-0648">Protein biosynthesis</keyword>
<dbReference type="InterPro" id="IPR045864">
    <property type="entry name" value="aa-tRNA-synth_II/BPL/LPL"/>
</dbReference>
<dbReference type="Proteomes" id="UP001605036">
    <property type="component" value="Unassembled WGS sequence"/>
</dbReference>
<dbReference type="GO" id="GO:0009893">
    <property type="term" value="P:positive regulation of metabolic process"/>
    <property type="evidence" value="ECO:0007669"/>
    <property type="project" value="UniProtKB-ARBA"/>
</dbReference>
<keyword evidence="5" id="KW-0418">Kinase</keyword>
<dbReference type="GO" id="GO:0006412">
    <property type="term" value="P:translation"/>
    <property type="evidence" value="ECO:0007669"/>
    <property type="project" value="UniProtKB-KW"/>
</dbReference>
<proteinExistence type="predicted"/>
<protein>
    <recommendedName>
        <fullName evidence="1">non-specific serine/threonine protein kinase</fullName>
        <ecNumber evidence="1">2.7.11.1</ecNumber>
    </recommendedName>
</protein>
<evidence type="ECO:0000256" key="2">
    <source>
        <dbReference type="ARBA" id="ARBA00022527"/>
    </source>
</evidence>
<dbReference type="Pfam" id="PF00069">
    <property type="entry name" value="Pkinase"/>
    <property type="match status" value="1"/>
</dbReference>
<feature type="region of interest" description="Disordered" evidence="11">
    <location>
        <begin position="1"/>
        <end position="29"/>
    </location>
</feature>
<evidence type="ECO:0000259" key="12">
    <source>
        <dbReference type="PROSITE" id="PS50011"/>
    </source>
</evidence>
<dbReference type="Gene3D" id="3.10.110.10">
    <property type="entry name" value="Ubiquitin Conjugating Enzyme"/>
    <property type="match status" value="1"/>
</dbReference>
<dbReference type="Gene3D" id="3.40.50.800">
    <property type="entry name" value="Anticodon-binding domain"/>
    <property type="match status" value="1"/>
</dbReference>
<dbReference type="InterPro" id="IPR017441">
    <property type="entry name" value="Protein_kinase_ATP_BS"/>
</dbReference>
<dbReference type="Gene3D" id="1.10.510.10">
    <property type="entry name" value="Transferase(Phosphotransferase) domain 1"/>
    <property type="match status" value="1"/>
</dbReference>
<keyword evidence="15" id="KW-1185">Reference proteome</keyword>
<dbReference type="CDD" id="cd14046">
    <property type="entry name" value="STKc_EIF2AK4_GCN2_rpt2"/>
    <property type="match status" value="1"/>
</dbReference>
<keyword evidence="6 10" id="KW-0067">ATP-binding</keyword>
<comment type="catalytic activity">
    <reaction evidence="9">
        <text>L-seryl-[protein] + ATP = O-phospho-L-seryl-[protein] + ADP + H(+)</text>
        <dbReference type="Rhea" id="RHEA:17989"/>
        <dbReference type="Rhea" id="RHEA-COMP:9863"/>
        <dbReference type="Rhea" id="RHEA-COMP:11604"/>
        <dbReference type="ChEBI" id="CHEBI:15378"/>
        <dbReference type="ChEBI" id="CHEBI:29999"/>
        <dbReference type="ChEBI" id="CHEBI:30616"/>
        <dbReference type="ChEBI" id="CHEBI:83421"/>
        <dbReference type="ChEBI" id="CHEBI:456216"/>
        <dbReference type="EC" id="2.7.11.1"/>
    </reaction>
</comment>
<evidence type="ECO:0000256" key="7">
    <source>
        <dbReference type="ARBA" id="ARBA00022917"/>
    </source>
</evidence>
<dbReference type="PROSITE" id="PS00107">
    <property type="entry name" value="PROTEIN_KINASE_ATP"/>
    <property type="match status" value="1"/>
</dbReference>
<keyword evidence="3" id="KW-0808">Transferase</keyword>
<name>A0ABD1XV61_9MARC</name>
<dbReference type="Pfam" id="PF12745">
    <property type="entry name" value="HGTP_anticodon2"/>
    <property type="match status" value="1"/>
</dbReference>
<dbReference type="EMBL" id="JBHFFA010000007">
    <property type="protein sequence ID" value="KAL2612674.1"/>
    <property type="molecule type" value="Genomic_DNA"/>
</dbReference>
<comment type="caution">
    <text evidence="14">The sequence shown here is derived from an EMBL/GenBank/DDBJ whole genome shotgun (WGS) entry which is preliminary data.</text>
</comment>
<gene>
    <name evidence="14" type="ORF">R1flu_024366</name>
</gene>
<dbReference type="GO" id="GO:0051246">
    <property type="term" value="P:regulation of protein metabolic process"/>
    <property type="evidence" value="ECO:0007669"/>
    <property type="project" value="UniProtKB-ARBA"/>
</dbReference>
<comment type="catalytic activity">
    <reaction evidence="8">
        <text>L-threonyl-[protein] + ATP = O-phospho-L-threonyl-[protein] + ADP + H(+)</text>
        <dbReference type="Rhea" id="RHEA:46608"/>
        <dbReference type="Rhea" id="RHEA-COMP:11060"/>
        <dbReference type="Rhea" id="RHEA-COMP:11605"/>
        <dbReference type="ChEBI" id="CHEBI:15378"/>
        <dbReference type="ChEBI" id="CHEBI:30013"/>
        <dbReference type="ChEBI" id="CHEBI:30616"/>
        <dbReference type="ChEBI" id="CHEBI:61977"/>
        <dbReference type="ChEBI" id="CHEBI:456216"/>
        <dbReference type="EC" id="2.7.11.1"/>
    </reaction>
</comment>
<dbReference type="SUPFAM" id="SSF56112">
    <property type="entry name" value="Protein kinase-like (PK-like)"/>
    <property type="match status" value="1"/>
</dbReference>
<evidence type="ECO:0000256" key="6">
    <source>
        <dbReference type="ARBA" id="ARBA00022840"/>
    </source>
</evidence>
<sequence length="1317" mass="146503">MGGGKRNKRGGKSKQRQSAAKDGHSHYGDRSDALAEELTALRAIFGDDFKLVSENPFVEFSINLRPHTIEDEDYHSAELLVRCLPGYPLRAPKLQVSSKTGLTAEHLQYLHSMLVEQAVSLAREGRVMIFDLTGAAQEFLSDQHRHVDPVEQPPQVKEVLDSANTEDGLDGAATSTLDARHEDPEFEDSVYLDLFNNLWGAGDVQLEAAHVSPSHDHLPSSQLKNALREKKITSATRGGSYQDTKSSAQVVSHFSKPLNRFVNGNKPGFQEIVEEAAEEAVEDSEHEQPAQIRRTYSASASEFLRKVHSGLIALKQSEKSSDDGDSSSTEDTIDTAIEDGLATYGCSPLAETCGNKSVATQCLQKDLVLSYLLQLVCRPRGPLSDALPALASELRENGVLSQWAYNLVALQPQLLIPTFRRMFRQMPKEIDTNSVSGQKANPALSRFWSANPELFGDGVDGAKNSSSRYLSDFEELSLLGKGGFGHVVLCMNKLDGRRYAMKKIKLKHKSPVLNDKILREVATLSSLQHHHVVRYYQAWIETEVGNVQKTLKSGPQDSEDSEFLSVVDSDSVADSSRSDAGRTSGETIFLYIQMEYCPRTLRQVFDTCSMPENKDEIWRIFRQLVEGLAHIHGQGIIHRDLNPNNIFFDARGDIKIGDFGLAKFTNLEEPDRETKPIAPAEVASVSFEGTGQVGTYLYTAPEVEQGLPHVDVKVDMYSLGVVFFELWTPFGTQMERFLTLNELKLRVQLPPNWSSPEFAQQAALVSWLMRPYAPDRPTAAQVLRSELLPPRMANESLNDILRTIQKAEDTSVYDQIIAAVFDDERITAKAGLIDGELVKLKRDNKDRTLVNIVGYKDRYLEAVKDVFLRHGAQRVESSSFNVIDNPSHLKRQVVKLLDSSGNMLDVRHETRPSLARWVAVNQVLSLKSYEMSPVFRKGVADNAPREYLQGDFDIIGGARILAEAEAVKVAVEVVNNFGYWDALEVRINHREILTAVWSWTGVQSDQRQKVAQVLAVMGTASPQSSARKALWALVRRQLLQSLHIPEAVVDRLQTVERRLSGCANDALPRLIGALPKSSSTAAAIEEVSTLLRYLRVWQVEKLVLLDVLMTATEDYYSGVFFQVHVLKTGNQSRNIPGACVAVGGRYDKLIGRFWTNSATNPPPGAVGLSIALQFLFDTTTADRGEGAADVLVCSKGGGGLLEERMEIVNDLWAANIKAQYMCEESPSLTEQYEYAHERGIKWLVIITEASLSLAESVKVRHLYFRVEEDVPREELVKYFSDIGSTYVHFKKKASVPVCAALHTISDKILVWPCTMLS</sequence>
<reference evidence="14 15" key="1">
    <citation type="submission" date="2024-09" db="EMBL/GenBank/DDBJ databases">
        <title>Chromosome-scale assembly of Riccia fluitans.</title>
        <authorList>
            <person name="Paukszto L."/>
            <person name="Sawicki J."/>
            <person name="Karawczyk K."/>
            <person name="Piernik-Szablinska J."/>
            <person name="Szczecinska M."/>
            <person name="Mazdziarz M."/>
        </authorList>
    </citation>
    <scope>NUCLEOTIDE SEQUENCE [LARGE SCALE GENOMIC DNA]</scope>
    <source>
        <strain evidence="14">Rf_01</strain>
        <tissue evidence="14">Aerial parts of the thallus</tissue>
    </source>
</reference>
<evidence type="ECO:0000256" key="10">
    <source>
        <dbReference type="PROSITE-ProRule" id="PRU10141"/>
    </source>
</evidence>
<evidence type="ECO:0000256" key="3">
    <source>
        <dbReference type="ARBA" id="ARBA00022679"/>
    </source>
</evidence>
<feature type="compositionally biased region" description="Basic residues" evidence="11">
    <location>
        <begin position="1"/>
        <end position="15"/>
    </location>
</feature>
<dbReference type="CDD" id="cd23818">
    <property type="entry name" value="RWD_RNF25"/>
    <property type="match status" value="1"/>
</dbReference>
<dbReference type="GO" id="GO:0033554">
    <property type="term" value="P:cellular response to stress"/>
    <property type="evidence" value="ECO:0007669"/>
    <property type="project" value="UniProtKB-ARBA"/>
</dbReference>
<dbReference type="FunFam" id="3.10.110.10:FF:000050">
    <property type="entry name" value="eIF-2-alpha kinase GCN2"/>
    <property type="match status" value="1"/>
</dbReference>
<dbReference type="Gene3D" id="3.30.930.10">
    <property type="entry name" value="Bira Bifunctional Protein, Domain 2"/>
    <property type="match status" value="1"/>
</dbReference>
<dbReference type="InterPro" id="IPR041715">
    <property type="entry name" value="HisRS-like_core"/>
</dbReference>
<feature type="compositionally biased region" description="Basic and acidic residues" evidence="11">
    <location>
        <begin position="19"/>
        <end position="29"/>
    </location>
</feature>
<feature type="binding site" evidence="10">
    <location>
        <position position="502"/>
    </location>
    <ligand>
        <name>ATP</name>
        <dbReference type="ChEBI" id="CHEBI:30616"/>
    </ligand>
</feature>
<dbReference type="GO" id="GO:0005524">
    <property type="term" value="F:ATP binding"/>
    <property type="evidence" value="ECO:0007669"/>
    <property type="project" value="UniProtKB-UniRule"/>
</dbReference>
<keyword evidence="2" id="KW-0723">Serine/threonine-protein kinase</keyword>
<evidence type="ECO:0000259" key="13">
    <source>
        <dbReference type="PROSITE" id="PS50908"/>
    </source>
</evidence>
<keyword evidence="4 10" id="KW-0547">Nucleotide-binding</keyword>
<dbReference type="PROSITE" id="PS50011">
    <property type="entry name" value="PROTEIN_KINASE_DOM"/>
    <property type="match status" value="1"/>
</dbReference>
<dbReference type="PROSITE" id="PS50908">
    <property type="entry name" value="RWD"/>
    <property type="match status" value="1"/>
</dbReference>
<dbReference type="FunFam" id="3.40.50.800:FF:000012">
    <property type="entry name" value="Histidine--tRNA ligase, cytoplasmic"/>
    <property type="match status" value="1"/>
</dbReference>
<dbReference type="InterPro" id="IPR036621">
    <property type="entry name" value="Anticodon-bd_dom_sf"/>
</dbReference>
<dbReference type="InterPro" id="IPR006575">
    <property type="entry name" value="RWD_dom"/>
</dbReference>
<dbReference type="SUPFAM" id="SSF52954">
    <property type="entry name" value="Class II aaRS ABD-related"/>
    <property type="match status" value="1"/>
</dbReference>
<evidence type="ECO:0000313" key="15">
    <source>
        <dbReference type="Proteomes" id="UP001605036"/>
    </source>
</evidence>